<proteinExistence type="predicted"/>
<reference evidence="2" key="1">
    <citation type="journal article" date="2023" name="G3 (Bethesda)">
        <title>Genome assembly and association tests identify interacting loci associated with vigor, precocity, and sex in interspecific pistachio rootstocks.</title>
        <authorList>
            <person name="Palmer W."/>
            <person name="Jacygrad E."/>
            <person name="Sagayaradj S."/>
            <person name="Cavanaugh K."/>
            <person name="Han R."/>
            <person name="Bertier L."/>
            <person name="Beede B."/>
            <person name="Kafkas S."/>
            <person name="Golino D."/>
            <person name="Preece J."/>
            <person name="Michelmore R."/>
        </authorList>
    </citation>
    <scope>NUCLEOTIDE SEQUENCE [LARGE SCALE GENOMIC DNA]</scope>
</reference>
<protein>
    <submittedName>
        <fullName evidence="1">Uncharacterized protein</fullName>
    </submittedName>
</protein>
<keyword evidence="2" id="KW-1185">Reference proteome</keyword>
<accession>A0ACC0ZPL4</accession>
<name>A0ACC0ZPL4_9ROSI</name>
<evidence type="ECO:0000313" key="1">
    <source>
        <dbReference type="EMBL" id="KAJ0054021.1"/>
    </source>
</evidence>
<organism evidence="1 2">
    <name type="scientific">Pistacia integerrima</name>
    <dbReference type="NCBI Taxonomy" id="434235"/>
    <lineage>
        <taxon>Eukaryota</taxon>
        <taxon>Viridiplantae</taxon>
        <taxon>Streptophyta</taxon>
        <taxon>Embryophyta</taxon>
        <taxon>Tracheophyta</taxon>
        <taxon>Spermatophyta</taxon>
        <taxon>Magnoliopsida</taxon>
        <taxon>eudicotyledons</taxon>
        <taxon>Gunneridae</taxon>
        <taxon>Pentapetalae</taxon>
        <taxon>rosids</taxon>
        <taxon>malvids</taxon>
        <taxon>Sapindales</taxon>
        <taxon>Anacardiaceae</taxon>
        <taxon>Pistacia</taxon>
    </lineage>
</organism>
<sequence>MAEGSNDMHKNTSSLPNGTDGKVKTVKHPRWTRQESLVLIQGKKRTTQCQKRWSNILVDFKKIKTWESQMKGEVKSFWMMRNDLRKEMKLPGFFDIEVYDVLDVGVLAMPAVPLALLTTIIDAEDGKHYKIMTVAEKEDEDYKAETVFDSSQQAPAQDDTRKEKCPESSKCTGSTSQERWKRRRLSLCVSEDKNMGDRLVTTVNKLTDALLRIANKF</sequence>
<dbReference type="Proteomes" id="UP001163603">
    <property type="component" value="Chromosome 1"/>
</dbReference>
<dbReference type="EMBL" id="CM047736">
    <property type="protein sequence ID" value="KAJ0054021.1"/>
    <property type="molecule type" value="Genomic_DNA"/>
</dbReference>
<evidence type="ECO:0000313" key="2">
    <source>
        <dbReference type="Proteomes" id="UP001163603"/>
    </source>
</evidence>
<gene>
    <name evidence="1" type="ORF">Pint_01281</name>
</gene>
<comment type="caution">
    <text evidence="1">The sequence shown here is derived from an EMBL/GenBank/DDBJ whole genome shotgun (WGS) entry which is preliminary data.</text>
</comment>